<dbReference type="EMBL" id="FOGI01000015">
    <property type="protein sequence ID" value="SES45219.1"/>
    <property type="molecule type" value="Genomic_DNA"/>
</dbReference>
<dbReference type="NCBIfam" id="TIGR00377">
    <property type="entry name" value="ant_ant_sig"/>
    <property type="match status" value="1"/>
</dbReference>
<dbReference type="PROSITE" id="PS50801">
    <property type="entry name" value="STAS"/>
    <property type="match status" value="1"/>
</dbReference>
<protein>
    <recommendedName>
        <fullName evidence="2">Anti-sigma factor antagonist</fullName>
    </recommendedName>
</protein>
<keyword evidence="5" id="KW-1185">Reference proteome</keyword>
<dbReference type="SUPFAM" id="SSF52091">
    <property type="entry name" value="SpoIIaa-like"/>
    <property type="match status" value="1"/>
</dbReference>
<evidence type="ECO:0000256" key="1">
    <source>
        <dbReference type="ARBA" id="ARBA00009013"/>
    </source>
</evidence>
<dbReference type="CDD" id="cd07043">
    <property type="entry name" value="STAS_anti-anti-sigma_factors"/>
    <property type="match status" value="1"/>
</dbReference>
<reference evidence="5" key="1">
    <citation type="submission" date="2016-10" db="EMBL/GenBank/DDBJ databases">
        <authorList>
            <person name="Varghese N."/>
            <person name="Submissions S."/>
        </authorList>
    </citation>
    <scope>NUCLEOTIDE SEQUENCE [LARGE SCALE GENOMIC DNA]</scope>
    <source>
        <strain evidence="5">DSM 44260</strain>
    </source>
</reference>
<evidence type="ECO:0000259" key="3">
    <source>
        <dbReference type="PROSITE" id="PS50801"/>
    </source>
</evidence>
<dbReference type="PANTHER" id="PTHR33495:SF2">
    <property type="entry name" value="ANTI-SIGMA FACTOR ANTAGONIST TM_1081-RELATED"/>
    <property type="match status" value="1"/>
</dbReference>
<name>A0A1H9XGN1_9PSEU</name>
<dbReference type="Gene3D" id="3.30.750.24">
    <property type="entry name" value="STAS domain"/>
    <property type="match status" value="1"/>
</dbReference>
<feature type="domain" description="STAS" evidence="3">
    <location>
        <begin position="4"/>
        <end position="115"/>
    </location>
</feature>
<dbReference type="Pfam" id="PF01740">
    <property type="entry name" value="STAS"/>
    <property type="match status" value="1"/>
</dbReference>
<evidence type="ECO:0000256" key="2">
    <source>
        <dbReference type="RuleBase" id="RU003749"/>
    </source>
</evidence>
<proteinExistence type="inferred from homology"/>
<dbReference type="STRING" id="155974.SAMN04487818_11541"/>
<dbReference type="InterPro" id="IPR036513">
    <property type="entry name" value="STAS_dom_sf"/>
</dbReference>
<dbReference type="InterPro" id="IPR003658">
    <property type="entry name" value="Anti-sigma_ant"/>
</dbReference>
<dbReference type="Proteomes" id="UP000199051">
    <property type="component" value="Unassembled WGS sequence"/>
</dbReference>
<comment type="similarity">
    <text evidence="1 2">Belongs to the anti-sigma-factor antagonist family.</text>
</comment>
<accession>A0A1H9XGN1</accession>
<evidence type="ECO:0000313" key="4">
    <source>
        <dbReference type="EMBL" id="SES45219.1"/>
    </source>
</evidence>
<dbReference type="PANTHER" id="PTHR33495">
    <property type="entry name" value="ANTI-SIGMA FACTOR ANTAGONIST TM_1081-RELATED-RELATED"/>
    <property type="match status" value="1"/>
</dbReference>
<sequence length="115" mass="12069">MELFSARIEDQGTHVVLSAVGEVDMATAPDLRIALATAAARAERLVVDLTGVRFLGSVGMTALVEAYDHAKRDGVGITFVIAARSTVQRTLEITGLLGSLPVVHTLGPDKPAYPA</sequence>
<gene>
    <name evidence="4" type="ORF">SAMN04487818_11541</name>
</gene>
<dbReference type="AlphaFoldDB" id="A0A1H9XGN1"/>
<dbReference type="RefSeq" id="WP_177215864.1">
    <property type="nucleotide sequence ID" value="NZ_FOGI01000015.1"/>
</dbReference>
<evidence type="ECO:0000313" key="5">
    <source>
        <dbReference type="Proteomes" id="UP000199051"/>
    </source>
</evidence>
<organism evidence="4 5">
    <name type="scientific">Actinokineospora terrae</name>
    <dbReference type="NCBI Taxonomy" id="155974"/>
    <lineage>
        <taxon>Bacteria</taxon>
        <taxon>Bacillati</taxon>
        <taxon>Actinomycetota</taxon>
        <taxon>Actinomycetes</taxon>
        <taxon>Pseudonocardiales</taxon>
        <taxon>Pseudonocardiaceae</taxon>
        <taxon>Actinokineospora</taxon>
    </lineage>
</organism>
<dbReference type="InterPro" id="IPR002645">
    <property type="entry name" value="STAS_dom"/>
</dbReference>
<dbReference type="GO" id="GO:0043856">
    <property type="term" value="F:anti-sigma factor antagonist activity"/>
    <property type="evidence" value="ECO:0007669"/>
    <property type="project" value="InterPro"/>
</dbReference>